<comment type="caution">
    <text evidence="1">The sequence shown here is derived from an EMBL/GenBank/DDBJ whole genome shotgun (WGS) entry which is preliminary data.</text>
</comment>
<keyword evidence="2" id="KW-1185">Reference proteome</keyword>
<organism evidence="1 2">
    <name type="scientific">Haloarcula onubensis</name>
    <dbReference type="NCBI Taxonomy" id="2950539"/>
    <lineage>
        <taxon>Archaea</taxon>
        <taxon>Methanobacteriati</taxon>
        <taxon>Methanobacteriota</taxon>
        <taxon>Stenosarchaea group</taxon>
        <taxon>Halobacteria</taxon>
        <taxon>Halobacteriales</taxon>
        <taxon>Haloarculaceae</taxon>
        <taxon>Haloarcula</taxon>
    </lineage>
</organism>
<dbReference type="EMBL" id="JAMQOS010000001">
    <property type="protein sequence ID" value="MDS0281627.1"/>
    <property type="molecule type" value="Genomic_DNA"/>
</dbReference>
<evidence type="ECO:0000313" key="2">
    <source>
        <dbReference type="Proteomes" id="UP001268864"/>
    </source>
</evidence>
<dbReference type="Proteomes" id="UP001268864">
    <property type="component" value="Unassembled WGS sequence"/>
</dbReference>
<accession>A0ABU2FMV7</accession>
<protein>
    <recommendedName>
        <fullName evidence="3">Small CPxCG-related zinc finger protein</fullName>
    </recommendedName>
</protein>
<name>A0ABU2FMV7_9EURY</name>
<reference evidence="1 2" key="1">
    <citation type="submission" date="2022-06" db="EMBL/GenBank/DDBJ databases">
        <title>Halomicroarcula sp. a new haloarchaeum isolate from saline soil.</title>
        <authorList>
            <person name="Strakova D."/>
            <person name="Galisteo C."/>
            <person name="Sanchez-Porro C."/>
            <person name="Ventosa A."/>
        </authorList>
    </citation>
    <scope>NUCLEOTIDE SEQUENCE [LARGE SCALE GENOMIC DNA]</scope>
    <source>
        <strain evidence="1 2">S3CR25-11</strain>
    </source>
</reference>
<proteinExistence type="predicted"/>
<gene>
    <name evidence="1" type="ORF">NDI86_05785</name>
</gene>
<evidence type="ECO:0000313" key="1">
    <source>
        <dbReference type="EMBL" id="MDS0281627.1"/>
    </source>
</evidence>
<sequence length="50" mass="5757">MIPPLRRRCPQCGHRDWTTRFEAVHADGTRLVVCPACGHQFAPTDQPWLQ</sequence>
<evidence type="ECO:0008006" key="3">
    <source>
        <dbReference type="Google" id="ProtNLM"/>
    </source>
</evidence>
<dbReference type="SUPFAM" id="SSF57783">
    <property type="entry name" value="Zinc beta-ribbon"/>
    <property type="match status" value="1"/>
</dbReference>
<dbReference type="RefSeq" id="WP_310899460.1">
    <property type="nucleotide sequence ID" value="NZ_JAMQOS010000001.1"/>
</dbReference>